<accession>A0A0G4EUN7</accession>
<reference evidence="1 2" key="1">
    <citation type="submission" date="2014-11" db="EMBL/GenBank/DDBJ databases">
        <authorList>
            <person name="Zhu J."/>
            <person name="Qi W."/>
            <person name="Song R."/>
        </authorList>
    </citation>
    <scope>NUCLEOTIDE SEQUENCE [LARGE SCALE GENOMIC DNA]</scope>
</reference>
<dbReference type="SUPFAM" id="SSF53335">
    <property type="entry name" value="S-adenosyl-L-methionine-dependent methyltransferases"/>
    <property type="match status" value="1"/>
</dbReference>
<dbReference type="InterPro" id="IPR005299">
    <property type="entry name" value="MeTrfase_7"/>
</dbReference>
<dbReference type="Pfam" id="PF03492">
    <property type="entry name" value="Methyltransf_7"/>
    <property type="match status" value="1"/>
</dbReference>
<dbReference type="InParanoid" id="A0A0G4EUN7"/>
<dbReference type="Proteomes" id="UP000041254">
    <property type="component" value="Unassembled WGS sequence"/>
</dbReference>
<proteinExistence type="predicted"/>
<gene>
    <name evidence="1" type="ORF">Vbra_8232</name>
</gene>
<dbReference type="VEuPathDB" id="CryptoDB:Vbra_8232"/>
<sequence length="383" mass="42487">MMGESYDDASHWQQGMARRWHSVVTEGMIKTLKGERERGNQGPVWALDCGCGHGTATEAMMAAVLNAMQEHRDEIGGHLRCLCVIHNDLPSNRWSELFNTVNGPWGYAAEGPPTAMAFASGKTMYERQAPDESLHLVVAFTSIHWMDHQPRPLSDGLVFQCSTDTEATQAWLQVKQREWETFLRLRSAELVPGGRIVVSWVETEEGGGGKFKAIHNVMNIMADDGWVSRETAKKACFPATLLPMATLLEPWEGIDGRPTTSGPLPLPAPHRELPLQLEAVWTEDTNPAQQHTETSDDDQEADDAHFDKLVSSVRGWTEGMVTSFMVDDHQEAGGHHDAADSVDGVAAKVEQFYVTLREELVRINGHKDAPLGIKNNVFVIKKI</sequence>
<dbReference type="InterPro" id="IPR029063">
    <property type="entry name" value="SAM-dependent_MTases_sf"/>
</dbReference>
<dbReference type="AlphaFoldDB" id="A0A0G4EUN7"/>
<organism evidence="1 2">
    <name type="scientific">Vitrella brassicaformis (strain CCMP3155)</name>
    <dbReference type="NCBI Taxonomy" id="1169540"/>
    <lineage>
        <taxon>Eukaryota</taxon>
        <taxon>Sar</taxon>
        <taxon>Alveolata</taxon>
        <taxon>Colpodellida</taxon>
        <taxon>Vitrellaceae</taxon>
        <taxon>Vitrella</taxon>
    </lineage>
</organism>
<protein>
    <submittedName>
        <fullName evidence="1">Uncharacterized protein</fullName>
    </submittedName>
</protein>
<name>A0A0G4EUN7_VITBC</name>
<evidence type="ECO:0000313" key="1">
    <source>
        <dbReference type="EMBL" id="CEM01953.1"/>
    </source>
</evidence>
<dbReference type="Gene3D" id="3.40.50.150">
    <property type="entry name" value="Vaccinia Virus protein VP39"/>
    <property type="match status" value="1"/>
</dbReference>
<keyword evidence="2" id="KW-1185">Reference proteome</keyword>
<dbReference type="GO" id="GO:0008168">
    <property type="term" value="F:methyltransferase activity"/>
    <property type="evidence" value="ECO:0007669"/>
    <property type="project" value="InterPro"/>
</dbReference>
<dbReference type="EMBL" id="CDMY01000314">
    <property type="protein sequence ID" value="CEM01953.1"/>
    <property type="molecule type" value="Genomic_DNA"/>
</dbReference>
<evidence type="ECO:0000313" key="2">
    <source>
        <dbReference type="Proteomes" id="UP000041254"/>
    </source>
</evidence>
<dbReference type="PANTHER" id="PTHR31009">
    <property type="entry name" value="S-ADENOSYL-L-METHIONINE:CARBOXYL METHYLTRANSFERASE FAMILY PROTEIN"/>
    <property type="match status" value="1"/>
</dbReference>
<dbReference type="OrthoDB" id="1890922at2759"/>
<dbReference type="PhylomeDB" id="A0A0G4EUN7"/>